<evidence type="ECO:0000256" key="1">
    <source>
        <dbReference type="ARBA" id="ARBA00005380"/>
    </source>
</evidence>
<evidence type="ECO:0000256" key="6">
    <source>
        <dbReference type="ARBA" id="ARBA00047745"/>
    </source>
</evidence>
<dbReference type="GO" id="GO:0009024">
    <property type="term" value="F:tagatose-6-phosphate kinase activity"/>
    <property type="evidence" value="ECO:0007669"/>
    <property type="project" value="UniProtKB-EC"/>
</dbReference>
<evidence type="ECO:0000313" key="11">
    <source>
        <dbReference type="Proteomes" id="UP000253490"/>
    </source>
</evidence>
<evidence type="ECO:0000256" key="2">
    <source>
        <dbReference type="ARBA" id="ARBA00022679"/>
    </source>
</evidence>
<dbReference type="EMBL" id="QNRX01000021">
    <property type="protein sequence ID" value="RBP58733.1"/>
    <property type="molecule type" value="Genomic_DNA"/>
</dbReference>
<evidence type="ECO:0000313" key="10">
    <source>
        <dbReference type="EMBL" id="RBP58733.1"/>
    </source>
</evidence>
<dbReference type="PROSITE" id="PS00584">
    <property type="entry name" value="PFKB_KINASES_2"/>
    <property type="match status" value="1"/>
</dbReference>
<dbReference type="PROSITE" id="PS00583">
    <property type="entry name" value="PFKB_KINASES_1"/>
    <property type="match status" value="1"/>
</dbReference>
<dbReference type="GO" id="GO:2001059">
    <property type="term" value="P:D-tagatose 6-phosphate catabolic process"/>
    <property type="evidence" value="ECO:0007669"/>
    <property type="project" value="UniProtKB-UniPathway"/>
</dbReference>
<accession>A0A366HY07</accession>
<dbReference type="InterPro" id="IPR017583">
    <property type="entry name" value="Tagatose/fructose_Pkinase"/>
</dbReference>
<comment type="similarity">
    <text evidence="1">Belongs to the carbohydrate kinase pfkB family.</text>
</comment>
<gene>
    <name evidence="10" type="ORF">DES36_12116</name>
</gene>
<dbReference type="PIRSF" id="PIRSF000535">
    <property type="entry name" value="1PFK/6PFK/LacC"/>
    <property type="match status" value="1"/>
</dbReference>
<evidence type="ECO:0000256" key="7">
    <source>
        <dbReference type="PIRNR" id="PIRNR000535"/>
    </source>
</evidence>
<comment type="caution">
    <text evidence="10">The sequence shown here is derived from an EMBL/GenBank/DDBJ whole genome shotgun (WGS) entry which is preliminary data.</text>
</comment>
<dbReference type="NCBIfam" id="TIGR03828">
    <property type="entry name" value="pfkB"/>
    <property type="match status" value="1"/>
</dbReference>
<dbReference type="SUPFAM" id="SSF53613">
    <property type="entry name" value="Ribokinase-like"/>
    <property type="match status" value="1"/>
</dbReference>
<dbReference type="Pfam" id="PF00294">
    <property type="entry name" value="PfkB"/>
    <property type="match status" value="1"/>
</dbReference>
<dbReference type="Gene3D" id="3.40.1190.20">
    <property type="match status" value="1"/>
</dbReference>
<dbReference type="InterPro" id="IPR029056">
    <property type="entry name" value="Ribokinase-like"/>
</dbReference>
<feature type="domain" description="Carbohydrate kinase PfkB" evidence="9">
    <location>
        <begin position="12"/>
        <end position="298"/>
    </location>
</feature>
<dbReference type="GO" id="GO:0008662">
    <property type="term" value="F:1-phosphofructokinase activity"/>
    <property type="evidence" value="ECO:0007669"/>
    <property type="project" value="UniProtKB-UniRule"/>
</dbReference>
<keyword evidence="3 7" id="KW-0547">Nucleotide-binding</keyword>
<evidence type="ECO:0000259" key="9">
    <source>
        <dbReference type="Pfam" id="PF00294"/>
    </source>
</evidence>
<dbReference type="GO" id="GO:0044281">
    <property type="term" value="P:small molecule metabolic process"/>
    <property type="evidence" value="ECO:0007669"/>
    <property type="project" value="UniProtKB-ARBA"/>
</dbReference>
<proteinExistence type="inferred from homology"/>
<reference evidence="10 11" key="1">
    <citation type="submission" date="2018-06" db="EMBL/GenBank/DDBJ databases">
        <title>Genomic Encyclopedia of Type Strains, Phase IV (KMG-IV): sequencing the most valuable type-strain genomes for metagenomic binning, comparative biology and taxonomic classification.</title>
        <authorList>
            <person name="Goeker M."/>
        </authorList>
    </citation>
    <scope>NUCLEOTIDE SEQUENCE [LARGE SCALE GENOMIC DNA]</scope>
    <source>
        <strain evidence="10 11">DSM 22112</strain>
    </source>
</reference>
<dbReference type="InterPro" id="IPR022463">
    <property type="entry name" value="1-PFruKinase"/>
</dbReference>
<keyword evidence="7" id="KW-0423">Lactose metabolism</keyword>
<dbReference type="EC" id="2.7.1.144" evidence="7"/>
<dbReference type="GO" id="GO:0005829">
    <property type="term" value="C:cytosol"/>
    <property type="evidence" value="ECO:0007669"/>
    <property type="project" value="TreeGrafter"/>
</dbReference>
<sequence length="319" mass="34692">MKGATLLIITVTLNPAIDKTIYLKNYHHGQVNIIDKTILDPGGKGINVSKVLNSFSCSYISLGFTGGMDGKILEQHLSDAGIQYKFTPVKANTRTNTKMIESSTGKTTDLNEQGDEISLEELNRFIDGYREIVKDGDTVVLSGSAPKGIPQNIYYQLCEIALQVGAKVILDSKGPLLKEALKSSVFLIKPNVEELESLSEKPFDHFDEIVDYCNELISNNVEYICLSMGSEGALLIGKDLFLQAKVPTVEAKSTVGAGDSLLGAMIGYLSSGYSMKESFAYGVSASVLAVSKEGTKAPTMDEIEEFVHKIKIIDMKVKK</sequence>
<name>A0A366HY07_9FIRM</name>
<dbReference type="GO" id="GO:0005988">
    <property type="term" value="P:lactose metabolic process"/>
    <property type="evidence" value="ECO:0007669"/>
    <property type="project" value="UniProtKB-KW"/>
</dbReference>
<dbReference type="UniPathway" id="UPA00704">
    <property type="reaction ID" value="UER00715"/>
</dbReference>
<comment type="similarity">
    <text evidence="7">Belongs to the carbohydrate kinase PfkB family. LacC subfamily.</text>
</comment>
<comment type="pathway">
    <text evidence="7">Carbohydrate metabolism; D-tagatose 6-phosphate degradation; D-glyceraldehyde 3-phosphate and glycerone phosphate from D-tagatose 6-phosphate: step 1/2.</text>
</comment>
<dbReference type="AlphaFoldDB" id="A0A366HY07"/>
<dbReference type="GO" id="GO:0016052">
    <property type="term" value="P:carbohydrate catabolic process"/>
    <property type="evidence" value="ECO:0007669"/>
    <property type="project" value="UniProtKB-ARBA"/>
</dbReference>
<dbReference type="InterPro" id="IPR002173">
    <property type="entry name" value="Carboh/pur_kinase_PfkB_CS"/>
</dbReference>
<dbReference type="GO" id="GO:0005524">
    <property type="term" value="F:ATP binding"/>
    <property type="evidence" value="ECO:0007669"/>
    <property type="project" value="UniProtKB-UniRule"/>
</dbReference>
<keyword evidence="11" id="KW-1185">Reference proteome</keyword>
<evidence type="ECO:0000256" key="4">
    <source>
        <dbReference type="ARBA" id="ARBA00022777"/>
    </source>
</evidence>
<dbReference type="PANTHER" id="PTHR46566">
    <property type="entry name" value="1-PHOSPHOFRUCTOKINASE-RELATED"/>
    <property type="match status" value="1"/>
</dbReference>
<evidence type="ECO:0000256" key="5">
    <source>
        <dbReference type="ARBA" id="ARBA00022840"/>
    </source>
</evidence>
<dbReference type="PANTHER" id="PTHR46566:SF2">
    <property type="entry name" value="ATP-DEPENDENT 6-PHOSPHOFRUCTOKINASE ISOZYME 2"/>
    <property type="match status" value="1"/>
</dbReference>
<organism evidence="10 11">
    <name type="scientific">Alkalibaculum bacchi</name>
    <dbReference type="NCBI Taxonomy" id="645887"/>
    <lineage>
        <taxon>Bacteria</taxon>
        <taxon>Bacillati</taxon>
        <taxon>Bacillota</taxon>
        <taxon>Clostridia</taxon>
        <taxon>Eubacteriales</taxon>
        <taxon>Eubacteriaceae</taxon>
        <taxon>Alkalibaculum</taxon>
    </lineage>
</organism>
<comment type="function">
    <text evidence="8">Catalyzes the ATP-dependent phosphorylation of fructose-l-phosphate to fructose-l,6-bisphosphate.</text>
</comment>
<evidence type="ECO:0000256" key="3">
    <source>
        <dbReference type="ARBA" id="ARBA00022741"/>
    </source>
</evidence>
<protein>
    <recommendedName>
        <fullName evidence="7">Tagatose-6-phosphate kinase</fullName>
        <ecNumber evidence="7">2.7.1.144</ecNumber>
    </recommendedName>
</protein>
<keyword evidence="2 7" id="KW-0808">Transferase</keyword>
<keyword evidence="4 8" id="KW-0418">Kinase</keyword>
<dbReference type="OrthoDB" id="9801219at2"/>
<dbReference type="Proteomes" id="UP000253490">
    <property type="component" value="Unassembled WGS sequence"/>
</dbReference>
<dbReference type="NCBIfam" id="TIGR03168">
    <property type="entry name" value="1-PFK"/>
    <property type="match status" value="1"/>
</dbReference>
<comment type="catalytic activity">
    <reaction evidence="7">
        <text>D-tagatofuranose 6-phosphate + ATP = D-tagatofuranose 1,6-bisphosphate + ADP + H(+)</text>
        <dbReference type="Rhea" id="RHEA:12420"/>
        <dbReference type="ChEBI" id="CHEBI:15378"/>
        <dbReference type="ChEBI" id="CHEBI:30616"/>
        <dbReference type="ChEBI" id="CHEBI:58694"/>
        <dbReference type="ChEBI" id="CHEBI:58695"/>
        <dbReference type="ChEBI" id="CHEBI:456216"/>
        <dbReference type="EC" id="2.7.1.144"/>
    </reaction>
</comment>
<evidence type="ECO:0000256" key="8">
    <source>
        <dbReference type="RuleBase" id="RU369061"/>
    </source>
</evidence>
<keyword evidence="5 7" id="KW-0067">ATP-binding</keyword>
<comment type="catalytic activity">
    <reaction evidence="6 8">
        <text>beta-D-fructose 1-phosphate + ATP = beta-D-fructose 1,6-bisphosphate + ADP + H(+)</text>
        <dbReference type="Rhea" id="RHEA:14213"/>
        <dbReference type="ChEBI" id="CHEBI:15378"/>
        <dbReference type="ChEBI" id="CHEBI:30616"/>
        <dbReference type="ChEBI" id="CHEBI:32966"/>
        <dbReference type="ChEBI" id="CHEBI:138881"/>
        <dbReference type="ChEBI" id="CHEBI:456216"/>
        <dbReference type="EC" id="2.7.1.56"/>
    </reaction>
</comment>
<dbReference type="CDD" id="cd01164">
    <property type="entry name" value="FruK_PfkB_like"/>
    <property type="match status" value="1"/>
</dbReference>
<dbReference type="InterPro" id="IPR011611">
    <property type="entry name" value="PfkB_dom"/>
</dbReference>
<dbReference type="FunFam" id="3.40.1190.20:FF:000001">
    <property type="entry name" value="Phosphofructokinase"/>
    <property type="match status" value="1"/>
</dbReference>